<keyword evidence="3" id="KW-1003">Cell membrane</keyword>
<evidence type="ECO:0000256" key="4">
    <source>
        <dbReference type="ARBA" id="ARBA00022692"/>
    </source>
</evidence>
<evidence type="ECO:0000313" key="9">
    <source>
        <dbReference type="Proteomes" id="UP000515960"/>
    </source>
</evidence>
<sequence length="183" mass="20311">MKNFIKRYKFFLLLVLINVLLLMLQPRLGQKVAKLSLDCFMEMLSVIPPIFLLLGLMDVWVPKETIMKYMGKDAGIKGSVFAFVLGSFSSGPLYASFPIAAVFLKKGISLGNVFIFVGAWSTTKIPMMLFEITQLGSIFALSRFGLNLIAIILLAFAFIMERTTSKEDAETIYETASKQAGGN</sequence>
<evidence type="ECO:0000256" key="5">
    <source>
        <dbReference type="ARBA" id="ARBA00022989"/>
    </source>
</evidence>
<feature type="transmembrane region" description="Helical" evidence="7">
    <location>
        <begin position="144"/>
        <end position="160"/>
    </location>
</feature>
<protein>
    <submittedName>
        <fullName evidence="8">Permease</fullName>
    </submittedName>
</protein>
<proteinExistence type="inferred from homology"/>
<reference evidence="8 9" key="1">
    <citation type="submission" date="2020-08" db="EMBL/GenBank/DDBJ databases">
        <authorList>
            <person name="Liu C."/>
            <person name="Sun Q."/>
        </authorList>
    </citation>
    <scope>NUCLEOTIDE SEQUENCE [LARGE SCALE GENOMIC DNA]</scope>
    <source>
        <strain evidence="8 9">NSJ-62</strain>
    </source>
</reference>
<comment type="similarity">
    <text evidence="2">Belongs to the UPF0718 family.</text>
</comment>
<dbReference type="EMBL" id="CP060490">
    <property type="protein sequence ID" value="QNL45902.1"/>
    <property type="molecule type" value="Genomic_DNA"/>
</dbReference>
<evidence type="ECO:0000256" key="7">
    <source>
        <dbReference type="SAM" id="Phobius"/>
    </source>
</evidence>
<evidence type="ECO:0000256" key="6">
    <source>
        <dbReference type="ARBA" id="ARBA00023136"/>
    </source>
</evidence>
<evidence type="ECO:0000256" key="1">
    <source>
        <dbReference type="ARBA" id="ARBA00004651"/>
    </source>
</evidence>
<comment type="subcellular location">
    <subcellularLocation>
        <location evidence="1">Cell membrane</location>
        <topology evidence="1">Multi-pass membrane protein</topology>
    </subcellularLocation>
</comment>
<accession>A0A7G9B8M1</accession>
<evidence type="ECO:0000313" key="8">
    <source>
        <dbReference type="EMBL" id="QNL45902.1"/>
    </source>
</evidence>
<keyword evidence="5 7" id="KW-1133">Transmembrane helix</keyword>
<dbReference type="InterPro" id="IPR005524">
    <property type="entry name" value="DUF318"/>
</dbReference>
<feature type="transmembrane region" description="Helical" evidence="7">
    <location>
        <begin position="39"/>
        <end position="60"/>
    </location>
</feature>
<dbReference type="AlphaFoldDB" id="A0A7G9B8M1"/>
<evidence type="ECO:0000256" key="3">
    <source>
        <dbReference type="ARBA" id="ARBA00022475"/>
    </source>
</evidence>
<dbReference type="Pfam" id="PF03773">
    <property type="entry name" value="ArsP_1"/>
    <property type="match status" value="1"/>
</dbReference>
<gene>
    <name evidence="8" type="ORF">H8790_11675</name>
</gene>
<keyword evidence="6 7" id="KW-0472">Membrane</keyword>
<name>A0A7G9B8M1_9FIRM</name>
<dbReference type="GO" id="GO:0005886">
    <property type="term" value="C:plasma membrane"/>
    <property type="evidence" value="ECO:0007669"/>
    <property type="project" value="UniProtKB-SubCell"/>
</dbReference>
<organism evidence="8 9">
    <name type="scientific">Oscillibacter hominis</name>
    <dbReference type="NCBI Taxonomy" id="2763056"/>
    <lineage>
        <taxon>Bacteria</taxon>
        <taxon>Bacillati</taxon>
        <taxon>Bacillota</taxon>
        <taxon>Clostridia</taxon>
        <taxon>Eubacteriales</taxon>
        <taxon>Oscillospiraceae</taxon>
        <taxon>Oscillibacter</taxon>
    </lineage>
</organism>
<dbReference type="KEGG" id="ohi:H8790_11675"/>
<evidence type="ECO:0000256" key="2">
    <source>
        <dbReference type="ARBA" id="ARBA00006386"/>
    </source>
</evidence>
<keyword evidence="4 7" id="KW-0812">Transmembrane</keyword>
<keyword evidence="9" id="KW-1185">Reference proteome</keyword>
<feature type="transmembrane region" description="Helical" evidence="7">
    <location>
        <begin position="80"/>
        <end position="104"/>
    </location>
</feature>
<dbReference type="Proteomes" id="UP000515960">
    <property type="component" value="Chromosome"/>
</dbReference>